<evidence type="ECO:0000256" key="2">
    <source>
        <dbReference type="ARBA" id="ARBA00022741"/>
    </source>
</evidence>
<dbReference type="SMART" id="SM00252">
    <property type="entry name" value="SH2"/>
    <property type="match status" value="2"/>
</dbReference>
<dbReference type="GeneID" id="102804792"/>
<dbReference type="PIRSF" id="PIRSF000604">
    <property type="entry name" value="TyrPK_SYK"/>
    <property type="match status" value="1"/>
</dbReference>
<evidence type="ECO:0000256" key="1">
    <source>
        <dbReference type="ARBA" id="ARBA00022679"/>
    </source>
</evidence>
<feature type="domain" description="SH2" evidence="12">
    <location>
        <begin position="162"/>
        <end position="254"/>
    </location>
</feature>
<evidence type="ECO:0000256" key="4">
    <source>
        <dbReference type="ARBA" id="ARBA00022840"/>
    </source>
</evidence>
<proteinExistence type="inferred from homology"/>
<dbReference type="PROSITE" id="PS50001">
    <property type="entry name" value="SH2"/>
    <property type="match status" value="2"/>
</dbReference>
<dbReference type="Pfam" id="PF00017">
    <property type="entry name" value="SH2"/>
    <property type="match status" value="2"/>
</dbReference>
<evidence type="ECO:0000256" key="10">
    <source>
        <dbReference type="PROSITE-ProRule" id="PRU10141"/>
    </source>
</evidence>
<dbReference type="Proteomes" id="UP000694865">
    <property type="component" value="Unplaced"/>
</dbReference>
<keyword evidence="2 8" id="KW-0547">Nucleotide-binding</keyword>
<feature type="region of interest" description="Disordered" evidence="11">
    <location>
        <begin position="283"/>
        <end position="374"/>
    </location>
</feature>
<dbReference type="InterPro" id="IPR000980">
    <property type="entry name" value="SH2"/>
</dbReference>
<evidence type="ECO:0000256" key="5">
    <source>
        <dbReference type="ARBA" id="ARBA00022859"/>
    </source>
</evidence>
<keyword evidence="1 8" id="KW-0808">Transferase</keyword>
<keyword evidence="14" id="KW-1185">Reference proteome</keyword>
<dbReference type="SMART" id="SM00219">
    <property type="entry name" value="TyrKc"/>
    <property type="match status" value="1"/>
</dbReference>
<dbReference type="RefSeq" id="XP_006822388.1">
    <property type="nucleotide sequence ID" value="XM_006822325.1"/>
</dbReference>
<feature type="binding site" evidence="10">
    <location>
        <position position="432"/>
    </location>
    <ligand>
        <name>ATP</name>
        <dbReference type="ChEBI" id="CHEBI:30616"/>
    </ligand>
</feature>
<name>A0ABM0MQU7_SACKO</name>
<evidence type="ECO:0000256" key="3">
    <source>
        <dbReference type="ARBA" id="ARBA00022777"/>
    </source>
</evidence>
<keyword evidence="6 8" id="KW-0829">Tyrosine-protein kinase</keyword>
<evidence type="ECO:0000256" key="9">
    <source>
        <dbReference type="PROSITE-ProRule" id="PRU00191"/>
    </source>
</evidence>
<evidence type="ECO:0000259" key="13">
    <source>
        <dbReference type="PROSITE" id="PS50011"/>
    </source>
</evidence>
<evidence type="ECO:0000259" key="12">
    <source>
        <dbReference type="PROSITE" id="PS50001"/>
    </source>
</evidence>
<dbReference type="InterPro" id="IPR001245">
    <property type="entry name" value="Ser-Thr/Tyr_kinase_cat_dom"/>
</dbReference>
<dbReference type="Gene3D" id="1.10.510.10">
    <property type="entry name" value="Transferase(Phosphotransferase) domain 1"/>
    <property type="match status" value="1"/>
</dbReference>
<evidence type="ECO:0000256" key="7">
    <source>
        <dbReference type="ARBA" id="ARBA00051245"/>
    </source>
</evidence>
<feature type="compositionally biased region" description="Pro residues" evidence="11">
    <location>
        <begin position="352"/>
        <end position="362"/>
    </location>
</feature>
<sequence>MLRFRKKTDDPYKFRYFHGRITREEAEKRLKDAGCSTGLFLLREKLLESGSYSLSLCFNSMVYHYSIDKQDDGTVAIEQGKRFNGPIDFVNHHQVHLDGLLSKLLRPCNLPQGMEPEMAEGMSRSALQADIHQAAHDMGIDDLPADQLERTVLKVIHTQKPWFHGTISRDEAEKLITKFGLVDGNFLVRERETAGSFAIGLCYKKTVYHYKVDKNDTTGKLSIQDGQKFDSLFMMVDHYTKRKDGLLTTLVRPVVNPKNKKKQSSTFKQRIWGGANGGASTGTASLASPNVSPRLVPKVPHHSSSGSLDFESGMSPKLTPKAQRKPPSSPHLSHRGDSPTSDTSPNGLAIPDLPPRPLPNPPRARSTAEEEIYGSSVSNAEKIYDRVAKKKKSTVIDPRNLKLMNQLGKGNFGSVVKGNCRVDGQEIPVAVKTLKQQDGFPNNTSEIMKEAGLMTRLDNPYIVRMIGMCQGGEGVMMLVLELAELGPLNKYLKENTMMRLRNIIEIMHQVAMGMQYLEEQQFVHRDLAARNVLLVTETYAKISDFGMSKALGLGSDYYIAESAGKWPLKWYAPECIYRFKFSSKGDVWSYGVTLWEAMSFGKKPYA</sequence>
<reference evidence="15" key="1">
    <citation type="submission" date="2025-08" db="UniProtKB">
        <authorList>
            <consortium name="RefSeq"/>
        </authorList>
    </citation>
    <scope>IDENTIFICATION</scope>
    <source>
        <tissue evidence="15">Testes</tissue>
    </source>
</reference>
<keyword evidence="3 8" id="KW-0418">Kinase</keyword>
<comment type="similarity">
    <text evidence="8">Belongs to the protein kinase superfamily. Tyr protein kinase family. SYK/ZAP-70 subfamily.</text>
</comment>
<accession>A0ABM0MQU7</accession>
<keyword evidence="5" id="KW-0391">Immunity</keyword>
<evidence type="ECO:0000313" key="15">
    <source>
        <dbReference type="RefSeq" id="XP_006822388.1"/>
    </source>
</evidence>
<dbReference type="Gene3D" id="3.30.505.10">
    <property type="entry name" value="SH2 domain"/>
    <property type="match status" value="2"/>
</dbReference>
<gene>
    <name evidence="15" type="primary">LOC102804792</name>
</gene>
<keyword evidence="9" id="KW-0727">SH2 domain</keyword>
<protein>
    <recommendedName>
        <fullName evidence="8">Tyrosine-protein kinase</fullName>
        <ecNumber evidence="8">2.7.10.2</ecNumber>
    </recommendedName>
</protein>
<evidence type="ECO:0000313" key="14">
    <source>
        <dbReference type="Proteomes" id="UP000694865"/>
    </source>
</evidence>
<dbReference type="SUPFAM" id="SSF55550">
    <property type="entry name" value="SH2 domain"/>
    <property type="match status" value="2"/>
</dbReference>
<feature type="domain" description="SH2" evidence="12">
    <location>
        <begin position="16"/>
        <end position="108"/>
    </location>
</feature>
<evidence type="ECO:0000256" key="6">
    <source>
        <dbReference type="ARBA" id="ARBA00023137"/>
    </source>
</evidence>
<feature type="non-terminal residue" evidence="15">
    <location>
        <position position="606"/>
    </location>
</feature>
<dbReference type="PROSITE" id="PS00109">
    <property type="entry name" value="PROTEIN_KINASE_TYR"/>
    <property type="match status" value="1"/>
</dbReference>
<dbReference type="InterPro" id="IPR036860">
    <property type="entry name" value="SH2_dom_sf"/>
</dbReference>
<dbReference type="InterPro" id="IPR020635">
    <property type="entry name" value="Tyr_kinase_cat_dom"/>
</dbReference>
<dbReference type="SUPFAM" id="SSF56112">
    <property type="entry name" value="Protein kinase-like (PK-like)"/>
    <property type="match status" value="1"/>
</dbReference>
<dbReference type="InterPro" id="IPR008266">
    <property type="entry name" value="Tyr_kinase_AS"/>
</dbReference>
<dbReference type="PRINTS" id="PR00401">
    <property type="entry name" value="SH2DOMAIN"/>
</dbReference>
<dbReference type="InterPro" id="IPR000719">
    <property type="entry name" value="Prot_kinase_dom"/>
</dbReference>
<dbReference type="Gene3D" id="3.30.200.20">
    <property type="entry name" value="Phosphorylase Kinase, domain 1"/>
    <property type="match status" value="1"/>
</dbReference>
<evidence type="ECO:0000256" key="8">
    <source>
        <dbReference type="PIRNR" id="PIRNR000604"/>
    </source>
</evidence>
<dbReference type="InterPro" id="IPR012234">
    <property type="entry name" value="Tyr_kinase_non-rcpt_SYK/ZAP70"/>
</dbReference>
<dbReference type="InterPro" id="IPR011009">
    <property type="entry name" value="Kinase-like_dom_sf"/>
</dbReference>
<dbReference type="InterPro" id="IPR050198">
    <property type="entry name" value="Non-receptor_tyrosine_kinases"/>
</dbReference>
<organism evidence="14 15">
    <name type="scientific">Saccoglossus kowalevskii</name>
    <name type="common">Acorn worm</name>
    <dbReference type="NCBI Taxonomy" id="10224"/>
    <lineage>
        <taxon>Eukaryota</taxon>
        <taxon>Metazoa</taxon>
        <taxon>Hemichordata</taxon>
        <taxon>Enteropneusta</taxon>
        <taxon>Harrimaniidae</taxon>
        <taxon>Saccoglossus</taxon>
    </lineage>
</organism>
<feature type="domain" description="Protein kinase" evidence="13">
    <location>
        <begin position="401"/>
        <end position="606"/>
    </location>
</feature>
<dbReference type="PROSITE" id="PS50011">
    <property type="entry name" value="PROTEIN_KINASE_DOM"/>
    <property type="match status" value="1"/>
</dbReference>
<dbReference type="PRINTS" id="PR00109">
    <property type="entry name" value="TYRKINASE"/>
</dbReference>
<dbReference type="PANTHER" id="PTHR24418">
    <property type="entry name" value="TYROSINE-PROTEIN KINASE"/>
    <property type="match status" value="1"/>
</dbReference>
<dbReference type="Pfam" id="PF07714">
    <property type="entry name" value="PK_Tyr_Ser-Thr"/>
    <property type="match status" value="1"/>
</dbReference>
<dbReference type="EC" id="2.7.10.2" evidence="8"/>
<keyword evidence="4 8" id="KW-0067">ATP-binding</keyword>
<evidence type="ECO:0000256" key="11">
    <source>
        <dbReference type="SAM" id="MobiDB-lite"/>
    </source>
</evidence>
<dbReference type="PROSITE" id="PS00107">
    <property type="entry name" value="PROTEIN_KINASE_ATP"/>
    <property type="match status" value="1"/>
</dbReference>
<dbReference type="InterPro" id="IPR017441">
    <property type="entry name" value="Protein_kinase_ATP_BS"/>
</dbReference>
<comment type="catalytic activity">
    <reaction evidence="7 8">
        <text>L-tyrosyl-[protein] + ATP = O-phospho-L-tyrosyl-[protein] + ADP + H(+)</text>
        <dbReference type="Rhea" id="RHEA:10596"/>
        <dbReference type="Rhea" id="RHEA-COMP:10136"/>
        <dbReference type="Rhea" id="RHEA-COMP:20101"/>
        <dbReference type="ChEBI" id="CHEBI:15378"/>
        <dbReference type="ChEBI" id="CHEBI:30616"/>
        <dbReference type="ChEBI" id="CHEBI:46858"/>
        <dbReference type="ChEBI" id="CHEBI:61978"/>
        <dbReference type="ChEBI" id="CHEBI:456216"/>
        <dbReference type="EC" id="2.7.10.2"/>
    </reaction>
</comment>